<accession>A0A7I4Y6X3</accession>
<dbReference type="GO" id="GO:0052925">
    <property type="term" value="F:dol-P-Man:Man(5)GlcNAc(2)-PP-Dol alpha-1,3-mannosyltransferase activity"/>
    <property type="evidence" value="ECO:0007669"/>
    <property type="project" value="UniProtKB-EC"/>
</dbReference>
<dbReference type="Pfam" id="PF05208">
    <property type="entry name" value="ALG3"/>
    <property type="match status" value="1"/>
</dbReference>
<name>A0A7I4Y6X3_HAECO</name>
<feature type="transmembrane region" description="Helical" evidence="11">
    <location>
        <begin position="20"/>
        <end position="38"/>
    </location>
</feature>
<evidence type="ECO:0000256" key="7">
    <source>
        <dbReference type="ARBA" id="ARBA00022824"/>
    </source>
</evidence>
<dbReference type="PANTHER" id="PTHR12646">
    <property type="entry name" value="NOT56 - RELATED"/>
    <property type="match status" value="1"/>
</dbReference>
<feature type="transmembrane region" description="Helical" evidence="11">
    <location>
        <begin position="187"/>
        <end position="204"/>
    </location>
</feature>
<keyword evidence="9 11" id="KW-0472">Membrane</keyword>
<evidence type="ECO:0000256" key="10">
    <source>
        <dbReference type="ARBA" id="ARBA00049506"/>
    </source>
</evidence>
<evidence type="ECO:0000256" key="6">
    <source>
        <dbReference type="ARBA" id="ARBA00022692"/>
    </source>
</evidence>
<evidence type="ECO:0000256" key="11">
    <source>
        <dbReference type="SAM" id="Phobius"/>
    </source>
</evidence>
<evidence type="ECO:0000256" key="4">
    <source>
        <dbReference type="ARBA" id="ARBA00022676"/>
    </source>
</evidence>
<evidence type="ECO:0000313" key="12">
    <source>
        <dbReference type="Proteomes" id="UP000025227"/>
    </source>
</evidence>
<feature type="transmembrane region" description="Helical" evidence="11">
    <location>
        <begin position="158"/>
        <end position="181"/>
    </location>
</feature>
<comment type="subcellular location">
    <subcellularLocation>
        <location evidence="1">Endoplasmic reticulum membrane</location>
        <topology evidence="1">Multi-pass membrane protein</topology>
    </subcellularLocation>
</comment>
<feature type="transmembrane region" description="Helical" evidence="11">
    <location>
        <begin position="362"/>
        <end position="386"/>
    </location>
</feature>
<reference evidence="13" key="1">
    <citation type="submission" date="2020-12" db="UniProtKB">
        <authorList>
            <consortium name="WormBaseParasite"/>
        </authorList>
    </citation>
    <scope>IDENTIFICATION</scope>
    <source>
        <strain evidence="13">MHco3</strain>
    </source>
</reference>
<sequence>MSVKDDILRLLFTVNNTGFLLMSTAIFLLDAIITFVIIKKVPYTEIDWSTYMQQVECFTVKNIRNYSEIGGDTGPVVYPAGHIWVYSVFHALTNAGKDIRTAQYIFMGLYLVNLLAVLRLYYKSIRIAPFVLVFLCFTGYRIHSIFVLRLFNDPVAMMFFYLAVNFFMSHQWLIGCILYSFAVGIKMNVLLFAPALFFILLLNIGILRTALNLFCCAAVQVYLGLPFLRADPISYIRRSFDLGRVFLFKWTVNWRFLPEELFLSPRLHLTLLSCHLLVLVVFGYYMWFRSHGGLRSSLIELYRGVRTKIGVGETLFALFSANLIGITFARSLHYQFYSWYYHQLPFLLFWNSHDRISDKQTFVIPWISIIIKATVLIGVEICWNVYPSTVLSSLFLHIYHFGIIAYLIMTRIERHKLKEKSA</sequence>
<keyword evidence="12" id="KW-1185">Reference proteome</keyword>
<dbReference type="EC" id="2.4.1.258" evidence="3"/>
<comment type="pathway">
    <text evidence="2">Protein modification; protein glycosylation.</text>
</comment>
<evidence type="ECO:0000313" key="13">
    <source>
        <dbReference type="WBParaSite" id="HCON_00060082-00001"/>
    </source>
</evidence>
<organism evidence="12 13">
    <name type="scientific">Haemonchus contortus</name>
    <name type="common">Barber pole worm</name>
    <dbReference type="NCBI Taxonomy" id="6289"/>
    <lineage>
        <taxon>Eukaryota</taxon>
        <taxon>Metazoa</taxon>
        <taxon>Ecdysozoa</taxon>
        <taxon>Nematoda</taxon>
        <taxon>Chromadorea</taxon>
        <taxon>Rhabditida</taxon>
        <taxon>Rhabditina</taxon>
        <taxon>Rhabditomorpha</taxon>
        <taxon>Strongyloidea</taxon>
        <taxon>Trichostrongylidae</taxon>
        <taxon>Haemonchus</taxon>
    </lineage>
</organism>
<dbReference type="WBParaSite" id="HCON_00060082-00001">
    <property type="protein sequence ID" value="HCON_00060082-00001"/>
    <property type="gene ID" value="HCON_00060082"/>
</dbReference>
<keyword evidence="4" id="KW-0328">Glycosyltransferase</keyword>
<dbReference type="AlphaFoldDB" id="A0A7I4Y6X3"/>
<dbReference type="GO" id="GO:0005789">
    <property type="term" value="C:endoplasmic reticulum membrane"/>
    <property type="evidence" value="ECO:0007669"/>
    <property type="project" value="UniProtKB-SubCell"/>
</dbReference>
<comment type="catalytic activity">
    <reaction evidence="10">
        <text>an alpha-D-Man-(1-&gt;2)-alpha-D-Man-(1-&gt;2)-alpha-D-Man-(1-&gt;3)-[alpha-D-Man-(1-&gt;6)]-beta-D-Man-(1-&gt;4)-beta-D-GlcNAc-(1-&gt;4)-alpha-D-GlcNAc-diphospho-di-trans,poly-cis-dolichol + a di-trans,poly-cis-dolichyl beta-D-mannosyl phosphate = an alpha-D-Man-(1-&gt;2)-alpha-D-Man-(1-&gt;2)-alpha-D-Man-(1-&gt;3)-[alpha-D-Man-(1-&gt;3)-alpha-D-Man-(1-&gt;6)]-beta-D-Man-(1-&gt;4)-beta-D-GlcNAc-(1-&gt;4)-alpha-D-GlcNAc-diphospho-di-trans,poly-cis-dolichol + a di-trans,poly-cis-dolichyl phosphate + H(+)</text>
        <dbReference type="Rhea" id="RHEA:29527"/>
        <dbReference type="Rhea" id="RHEA-COMP:19498"/>
        <dbReference type="Rhea" id="RHEA-COMP:19501"/>
        <dbReference type="Rhea" id="RHEA-COMP:19516"/>
        <dbReference type="Rhea" id="RHEA-COMP:19517"/>
        <dbReference type="ChEBI" id="CHEBI:15378"/>
        <dbReference type="ChEBI" id="CHEBI:57683"/>
        <dbReference type="ChEBI" id="CHEBI:58211"/>
        <dbReference type="ChEBI" id="CHEBI:132515"/>
        <dbReference type="ChEBI" id="CHEBI:132516"/>
        <dbReference type="EC" id="2.4.1.258"/>
    </reaction>
    <physiologicalReaction direction="left-to-right" evidence="10">
        <dbReference type="Rhea" id="RHEA:29528"/>
    </physiologicalReaction>
</comment>
<evidence type="ECO:0000256" key="1">
    <source>
        <dbReference type="ARBA" id="ARBA00004477"/>
    </source>
</evidence>
<keyword evidence="6 11" id="KW-0812">Transmembrane</keyword>
<protein>
    <recommendedName>
        <fullName evidence="3">dolichyl-P-Man:Man5GlcNAc2-PP-dolichol alpha-1,3-mannosyltransferase</fullName>
        <ecNumber evidence="3">2.4.1.258</ecNumber>
    </recommendedName>
</protein>
<evidence type="ECO:0000256" key="5">
    <source>
        <dbReference type="ARBA" id="ARBA00022679"/>
    </source>
</evidence>
<evidence type="ECO:0000256" key="3">
    <source>
        <dbReference type="ARBA" id="ARBA00011964"/>
    </source>
</evidence>
<keyword evidence="5" id="KW-0808">Transferase</keyword>
<feature type="transmembrane region" description="Helical" evidence="11">
    <location>
        <begin position="267"/>
        <end position="288"/>
    </location>
</feature>
<dbReference type="InterPro" id="IPR007873">
    <property type="entry name" value="Glycosyltransferase_ALG3"/>
</dbReference>
<dbReference type="Proteomes" id="UP000025227">
    <property type="component" value="Unplaced"/>
</dbReference>
<keyword evidence="7" id="KW-0256">Endoplasmic reticulum</keyword>
<evidence type="ECO:0000256" key="2">
    <source>
        <dbReference type="ARBA" id="ARBA00004922"/>
    </source>
</evidence>
<feature type="transmembrane region" description="Helical" evidence="11">
    <location>
        <begin position="128"/>
        <end position="151"/>
    </location>
</feature>
<feature type="transmembrane region" description="Helical" evidence="11">
    <location>
        <begin position="392"/>
        <end position="409"/>
    </location>
</feature>
<proteinExistence type="predicted"/>
<feature type="transmembrane region" description="Helical" evidence="11">
    <location>
        <begin position="104"/>
        <end position="122"/>
    </location>
</feature>
<dbReference type="OrthoDB" id="20028at2759"/>
<feature type="transmembrane region" description="Helical" evidence="11">
    <location>
        <begin position="309"/>
        <end position="328"/>
    </location>
</feature>
<dbReference type="OMA" id="PERYGIH"/>
<evidence type="ECO:0000256" key="9">
    <source>
        <dbReference type="ARBA" id="ARBA00023136"/>
    </source>
</evidence>
<dbReference type="PANTHER" id="PTHR12646:SF0">
    <property type="entry name" value="DOL-P-MAN:MAN(5)GLCNAC(2)-PP-DOL ALPHA-1,3-MANNOSYLTRANSFERASE"/>
    <property type="match status" value="1"/>
</dbReference>
<keyword evidence="8 11" id="KW-1133">Transmembrane helix</keyword>
<evidence type="ECO:0000256" key="8">
    <source>
        <dbReference type="ARBA" id="ARBA00022989"/>
    </source>
</evidence>